<dbReference type="Proteomes" id="UP001465153">
    <property type="component" value="Unassembled WGS sequence"/>
</dbReference>
<evidence type="ECO:0000259" key="2">
    <source>
        <dbReference type="SMART" id="SM00849"/>
    </source>
</evidence>
<dbReference type="PROSITE" id="PS51257">
    <property type="entry name" value="PROKAR_LIPOPROTEIN"/>
    <property type="match status" value="1"/>
</dbReference>
<dbReference type="Pfam" id="PF14863">
    <property type="entry name" value="Alkyl_sulf_dimr"/>
    <property type="match status" value="1"/>
</dbReference>
<evidence type="ECO:0000313" key="3">
    <source>
        <dbReference type="EMBL" id="GAA6170031.1"/>
    </source>
</evidence>
<comment type="caution">
    <text evidence="3">The sequence shown here is derived from an EMBL/GenBank/DDBJ whole genome shotgun (WGS) entry which is preliminary data.</text>
</comment>
<dbReference type="PANTHER" id="PTHR43223">
    <property type="entry name" value="ALKYL/ARYL-SULFATASE"/>
    <property type="match status" value="1"/>
</dbReference>
<keyword evidence="1" id="KW-0732">Signal</keyword>
<evidence type="ECO:0000313" key="4">
    <source>
        <dbReference type="Proteomes" id="UP001465153"/>
    </source>
</evidence>
<keyword evidence="4" id="KW-1185">Reference proteome</keyword>
<dbReference type="SMART" id="SM00849">
    <property type="entry name" value="Lactamase_B"/>
    <property type="match status" value="1"/>
</dbReference>
<protein>
    <submittedName>
        <fullName evidence="3">Alkyl sulfatase dimerization domain-containing protein</fullName>
    </submittedName>
</protein>
<dbReference type="InterPro" id="IPR001279">
    <property type="entry name" value="Metallo-B-lactamas"/>
</dbReference>
<evidence type="ECO:0000256" key="1">
    <source>
        <dbReference type="SAM" id="SignalP"/>
    </source>
</evidence>
<name>A0ABQ0AEE8_9GAMM</name>
<feature type="signal peptide" evidence="1">
    <location>
        <begin position="1"/>
        <end position="25"/>
    </location>
</feature>
<dbReference type="InterPro" id="IPR036866">
    <property type="entry name" value="RibonucZ/Hydroxyglut_hydro"/>
</dbReference>
<dbReference type="InterPro" id="IPR038536">
    <property type="entry name" value="Alkyl/aryl-sulf_dimr_sf"/>
</dbReference>
<dbReference type="SUPFAM" id="SSF56281">
    <property type="entry name" value="Metallo-hydrolase/oxidoreductase"/>
    <property type="match status" value="1"/>
</dbReference>
<organism evidence="3 4">
    <name type="scientific">Sessilibacter corallicola</name>
    <dbReference type="NCBI Taxonomy" id="2904075"/>
    <lineage>
        <taxon>Bacteria</taxon>
        <taxon>Pseudomonadati</taxon>
        <taxon>Pseudomonadota</taxon>
        <taxon>Gammaproteobacteria</taxon>
        <taxon>Cellvibrionales</taxon>
        <taxon>Cellvibrionaceae</taxon>
        <taxon>Sessilibacter</taxon>
    </lineage>
</organism>
<dbReference type="RefSeq" id="WP_353304391.1">
    <property type="nucleotide sequence ID" value="NZ_BAABWN010000018.1"/>
</dbReference>
<dbReference type="PANTHER" id="PTHR43223:SF1">
    <property type="entry name" value="ALKYL_ARYL-SULFATASE BDS1"/>
    <property type="match status" value="1"/>
</dbReference>
<feature type="domain" description="Metallo-beta-lactamase" evidence="2">
    <location>
        <begin position="194"/>
        <end position="439"/>
    </location>
</feature>
<gene>
    <name evidence="3" type="ORF">NBRC116591_38430</name>
</gene>
<dbReference type="Pfam" id="PF00753">
    <property type="entry name" value="Lactamase_B"/>
    <property type="match status" value="1"/>
</dbReference>
<proteinExistence type="predicted"/>
<dbReference type="Gene3D" id="1.25.40.880">
    <property type="entry name" value="Alkyl sulfatase, dimerisation domain"/>
    <property type="match status" value="1"/>
</dbReference>
<dbReference type="InterPro" id="IPR029228">
    <property type="entry name" value="Alkyl_sulf_dimr"/>
</dbReference>
<sequence length="796" mass="87418">MFKHKKRILAAAVVSSAALFITACSNNTQTLPAVSNYDFNNSPKDASATTIEKNQGEFEKLQSLIVSQTGYEDPAIKSAGSLLCEYPYNIPTTQAPDRNDCTFTPADSVDPDEIYWPREDYDFLNEHHHPFRSTDSKYSEYRINPSLLRMAKLNNKAGIDDISKNAIEAGVYQAGDIEGKIYQVRGLDLAVMSFIWSPGITDGDNPTPPGWIVVDPLTSEETARQGYQLFLDAAEIPNRNAPIRGIIFTHSHIDHFGGVAGLAPEDCEDLTGYFAGKSECGGHKLSHAVEILAPEEFFEHSVSENVMAGNIMSRRAGYMYGNIAGAGVTGSVDGGLGKITSAGSPALIPATEIGEDGIQTINGLDIDITMANGSEAPSEFMFYVEKYDMLMAAEVVTNTIHNISSMRGARTRDANAWVKYVDKVLGEHGDNSELMIASHHWPTYGKDNVVEQLEKTRDMYKYVHDQALRLANKGLTPNEISNTVELPDSLNEEWYNHGYYGTVSHNARATYDFYLGAWWDGNPANLNPLSPADEGVRFIAAMGGIDNVINTGIAAVTSGEYRWAVRLLSHAVFGYNTESIDEYNRTADESGLPNLGNFNDSKLTKVRYLAADAMEQMGYQAESGPWRNYYLGAAVELRKTDGGFPTLVAVDTTGISGNMPISMGLESLALLVNPDDIAENTSYKVTFTVEDSGDWFGTYYLNLSNKTLKAYQNPFNNELHSGGQISPNKPKPGFNIPGDTDEYKHIDITVTQTEMKQWIGEMFLGADCSLCESHPRLTTFSNAFEAYPRAFGIATP</sequence>
<dbReference type="InterPro" id="IPR044097">
    <property type="entry name" value="Bds1/SdsA1_MBL-fold"/>
</dbReference>
<reference evidence="3 4" key="1">
    <citation type="submission" date="2024-04" db="EMBL/GenBank/DDBJ databases">
        <title>Draft genome sequence of Sessilibacter corallicola NBRC 116591.</title>
        <authorList>
            <person name="Miyakawa T."/>
            <person name="Kusuya Y."/>
            <person name="Miura T."/>
        </authorList>
    </citation>
    <scope>NUCLEOTIDE SEQUENCE [LARGE SCALE GENOMIC DNA]</scope>
    <source>
        <strain evidence="3 4">KU-00831-HH</strain>
    </source>
</reference>
<feature type="chain" id="PRO_5046376827" evidence="1">
    <location>
        <begin position="26"/>
        <end position="796"/>
    </location>
</feature>
<dbReference type="EMBL" id="BAABWN010000018">
    <property type="protein sequence ID" value="GAA6170031.1"/>
    <property type="molecule type" value="Genomic_DNA"/>
</dbReference>
<dbReference type="CDD" id="cd07710">
    <property type="entry name" value="arylsulfatase_Sdsa1-like_MBL-fold"/>
    <property type="match status" value="1"/>
</dbReference>
<dbReference type="Gene3D" id="3.60.15.30">
    <property type="entry name" value="Metallo-beta-lactamase domain"/>
    <property type="match status" value="1"/>
</dbReference>
<dbReference type="InterPro" id="IPR052195">
    <property type="entry name" value="Bact_Alkyl/Aryl-Sulfatase"/>
</dbReference>
<accession>A0ABQ0AEE8</accession>